<accession>A0A0F7LBD2</accession>
<dbReference type="EMBL" id="KR029607">
    <property type="protein sequence ID" value="AKH48672.1"/>
    <property type="molecule type" value="Genomic_DNA"/>
</dbReference>
<organism evidence="1">
    <name type="scientific">uncultured marine virus</name>
    <dbReference type="NCBI Taxonomy" id="186617"/>
    <lineage>
        <taxon>Viruses</taxon>
        <taxon>environmental samples</taxon>
    </lineage>
</organism>
<reference evidence="1" key="1">
    <citation type="journal article" date="2015" name="Front. Microbiol.">
        <title>Combining genomic sequencing methods to explore viral diversity and reveal potential virus-host interactions.</title>
        <authorList>
            <person name="Chow C.E."/>
            <person name="Winget D.M."/>
            <person name="White R.A.III."/>
            <person name="Hallam S.J."/>
            <person name="Suttle C.A."/>
        </authorList>
    </citation>
    <scope>NUCLEOTIDE SEQUENCE</scope>
    <source>
        <strain evidence="1">Oxic3_1</strain>
    </source>
</reference>
<sequence>MTGKNIQLNLKKSGMITSTKNSKGEKMVIGSTITAWLLTLLVLITCTSNGQRSILEHQTIEKLTDSSLYFGKRVKQMQDVTECAILKTDDLDSLLCQAQNLLTKLQYLPTLDSVYCPSLVRMPKKCSQIKLYPYQSTTRSSSSPFKMVWTGQKRSLHIVFRHQSLLEESLNQMNNLEN</sequence>
<name>A0A0F7LBD2_9VIRU</name>
<reference evidence="1" key="2">
    <citation type="submission" date="2015-03" db="EMBL/GenBank/DDBJ databases">
        <authorList>
            <person name="Chow C.-E.T."/>
            <person name="Winget D.M."/>
            <person name="White R.A.III."/>
            <person name="Hallam S.J."/>
            <person name="Suttle C.A."/>
        </authorList>
    </citation>
    <scope>NUCLEOTIDE SEQUENCE</scope>
    <source>
        <strain evidence="1">Oxic3_1</strain>
    </source>
</reference>
<proteinExistence type="predicted"/>
<evidence type="ECO:0000313" key="1">
    <source>
        <dbReference type="EMBL" id="AKH48672.1"/>
    </source>
</evidence>
<protein>
    <submittedName>
        <fullName evidence="1">Uncharacterized protein</fullName>
    </submittedName>
</protein>